<dbReference type="Proteomes" id="UP000799770">
    <property type="component" value="Unassembled WGS sequence"/>
</dbReference>
<evidence type="ECO:0000259" key="4">
    <source>
        <dbReference type="Pfam" id="PF11715"/>
    </source>
</evidence>
<keyword evidence="2" id="KW-0813">Transport</keyword>
<dbReference type="InterPro" id="IPR048884">
    <property type="entry name" value="Nup120_helical"/>
</dbReference>
<evidence type="ECO:0000313" key="7">
    <source>
        <dbReference type="EMBL" id="KAF2120450.1"/>
    </source>
</evidence>
<reference evidence="7" key="1">
    <citation type="journal article" date="2020" name="Stud. Mycol.">
        <title>101 Dothideomycetes genomes: a test case for predicting lifestyles and emergence of pathogens.</title>
        <authorList>
            <person name="Haridas S."/>
            <person name="Albert R."/>
            <person name="Binder M."/>
            <person name="Bloem J."/>
            <person name="Labutti K."/>
            <person name="Salamov A."/>
            <person name="Andreopoulos B."/>
            <person name="Baker S."/>
            <person name="Barry K."/>
            <person name="Bills G."/>
            <person name="Bluhm B."/>
            <person name="Cannon C."/>
            <person name="Castanera R."/>
            <person name="Culley D."/>
            <person name="Daum C."/>
            <person name="Ezra D."/>
            <person name="Gonzalez J."/>
            <person name="Henrissat B."/>
            <person name="Kuo A."/>
            <person name="Liang C."/>
            <person name="Lipzen A."/>
            <person name="Lutzoni F."/>
            <person name="Magnuson J."/>
            <person name="Mondo S."/>
            <person name="Nolan M."/>
            <person name="Ohm R."/>
            <person name="Pangilinan J."/>
            <person name="Park H.-J."/>
            <person name="Ramirez L."/>
            <person name="Alfaro M."/>
            <person name="Sun H."/>
            <person name="Tritt A."/>
            <person name="Yoshinaga Y."/>
            <person name="Zwiers L.-H."/>
            <person name="Turgeon B."/>
            <person name="Goodwin S."/>
            <person name="Spatafora J."/>
            <person name="Crous P."/>
            <person name="Grigoriev I."/>
        </authorList>
    </citation>
    <scope>NUCLEOTIDE SEQUENCE</scope>
    <source>
        <strain evidence="7">CBS 627.86</strain>
    </source>
</reference>
<comment type="subcellular location">
    <subcellularLocation>
        <location evidence="1">Nucleus</location>
    </subcellularLocation>
</comment>
<dbReference type="InterPro" id="IPR056548">
    <property type="entry name" value="HEAT_Nup120"/>
</dbReference>
<dbReference type="PANTHER" id="PTHR21286">
    <property type="entry name" value="NUCLEAR PORE COMPLEX PROTEIN NUP160"/>
    <property type="match status" value="1"/>
</dbReference>
<dbReference type="Pfam" id="PF21486">
    <property type="entry name" value="NUP120_helical"/>
    <property type="match status" value="1"/>
</dbReference>
<keyword evidence="8" id="KW-1185">Reference proteome</keyword>
<dbReference type="PANTHER" id="PTHR21286:SF0">
    <property type="entry name" value="NUCLEAR PORE COMPLEX PROTEIN NUP160"/>
    <property type="match status" value="1"/>
</dbReference>
<name>A0A6A5ZLD6_9PLEO</name>
<dbReference type="InterPro" id="IPR059141">
    <property type="entry name" value="Beta-prop_Nup120_160"/>
</dbReference>
<evidence type="ECO:0000313" key="8">
    <source>
        <dbReference type="Proteomes" id="UP000799770"/>
    </source>
</evidence>
<accession>A0A6A5ZLD6</accession>
<dbReference type="Pfam" id="PF11715">
    <property type="entry name" value="Beta-prop_Nup120_160"/>
    <property type="match status" value="1"/>
</dbReference>
<feature type="domain" description="Nucleoporin nup120-like HEAT repeat" evidence="6">
    <location>
        <begin position="872"/>
        <end position="1039"/>
    </location>
</feature>
<feature type="domain" description="Nucleoporin Nup120/160 beta-propeller" evidence="4">
    <location>
        <begin position="82"/>
        <end position="592"/>
    </location>
</feature>
<keyword evidence="3" id="KW-0539">Nucleus</keyword>
<dbReference type="InterPro" id="IPR021717">
    <property type="entry name" value="Nucleoporin_Nup160"/>
</dbReference>
<dbReference type="OrthoDB" id="67716at2759"/>
<evidence type="ECO:0000259" key="5">
    <source>
        <dbReference type="Pfam" id="PF21486"/>
    </source>
</evidence>
<dbReference type="SUPFAM" id="SSF63829">
    <property type="entry name" value="Calcium-dependent phosphotriesterase"/>
    <property type="match status" value="1"/>
</dbReference>
<dbReference type="GO" id="GO:0005643">
    <property type="term" value="C:nuclear pore"/>
    <property type="evidence" value="ECO:0007669"/>
    <property type="project" value="TreeGrafter"/>
</dbReference>
<evidence type="ECO:0000256" key="2">
    <source>
        <dbReference type="ARBA" id="ARBA00022448"/>
    </source>
</evidence>
<evidence type="ECO:0000256" key="1">
    <source>
        <dbReference type="ARBA" id="ARBA00004123"/>
    </source>
</evidence>
<dbReference type="Pfam" id="PF23300">
    <property type="entry name" value="HEAT_Nup120"/>
    <property type="match status" value="1"/>
</dbReference>
<protein>
    <submittedName>
        <fullName evidence="7">Nucleoporin Nup120/160-domain-containing protein</fullName>
    </submittedName>
</protein>
<dbReference type="GO" id="GO:0017056">
    <property type="term" value="F:structural constituent of nuclear pore"/>
    <property type="evidence" value="ECO:0007669"/>
    <property type="project" value="TreeGrafter"/>
</dbReference>
<sequence>MASRGGSCLYKEARLNLEPAYPGSTIAITLPANTTSTFGSRIPAKRTVVTESYADQDEEAFARRHLASDGSMFFRTRHPYPRSFLWRLLDNRKALEIQSVDLDQDVTHKFEANLTILLQFPSPIRPFGIAFAEPEDHDALTVFAISTANELYTLTLRRTFFIDPVASEQDIGEWCKRTTPTLFNLNVPYRLVAVSDSELLVSLDDGKILRLTKENKDDVKWQERYYEHSSWRLGGLLSWKGRPKVRFDNVDLDGSAAAAVALSPDRKHIFTVLLDHRIRIWPVPAHKPSIEIDLLGEPDRSNEKAAPYFIGSSYSTLLQVVDIPGSNGAEYHLVTYSPKQHQFKFWAVVDADDAEHGLRDLQSEIALVPPVDDMMNTTVWTLEEFHINLGPAGWKGTELWIRARSGPSSKVYSLKFDINDGARLLTETWKSGWVSVDSGPLTIDGLRLNPANPAEQVSETLELDPTGLTEKWLDFLFYPGRFTTATLETALVIFRKGISHRGASTLPRHGSLKERICASLAALVNAAPNDISSSDGYEEATSAQWQAFYGLVKDLHRRRGEYLSLTFDRATEMPWLVQSDHLAGVRTCSDAELIELNAATLSPSRLTTPLRKALHKPAAREVSNLLKAAGTFRKTLPASFQQQFQQQIAGELLQTQSLSVIDRMEQLEAISNLSQQFSDDDIALLVEELGNDVKDLTSELFFRAMETLSQELQGQTNQKKQVTRFGLKAILTVSQETLEMNHSILLDLLVLILFMQFEEDISEDFDASDVFTEIVNQLKDNLILTWLVSTAWAHQSPTGMASSTLFKTLSERNGNSKKFPMTQTVMEGIFAHRAFDSPIPRGLKAELLTYWSRVWLAFPFSEQTFDAALEDIMMILLQQNEYGLALDFSKFLPEESWTTYLKGRMHIALGEYTLASICFQKAAHNLALGLFNIEDADTVSFIKLDERGSFSDGLPRYYQHVLGLFEKVKAQSYVAEFANLALRSLVGTEEEALKSDVLLRLFNSSLQTSRFDNAYSALSRISDAALQRSALQSLVNTMVKRGEVSALLKFPFIGLIDEVDAALAHNCQNSLNIASGPPYHQILYSFRISRNNFRGAATILYERLQRLKSTSSKSHDPEDESLVQCYLMIINTLSSVSQEEAYILAESRIEDNPNQNWIIGHGKKMRKRQVITLDTLRKEYQAELDRVAAIESGQYPFVDGGDEMDIL</sequence>
<dbReference type="AlphaFoldDB" id="A0A6A5ZLD6"/>
<feature type="domain" description="Nucleoporin Nup120 helical" evidence="5">
    <location>
        <begin position="650"/>
        <end position="774"/>
    </location>
</feature>
<evidence type="ECO:0000256" key="3">
    <source>
        <dbReference type="ARBA" id="ARBA00023242"/>
    </source>
</evidence>
<gene>
    <name evidence="7" type="ORF">BDV96DRAFT_682924</name>
</gene>
<proteinExistence type="predicted"/>
<organism evidence="7 8">
    <name type="scientific">Lophiotrema nucula</name>
    <dbReference type="NCBI Taxonomy" id="690887"/>
    <lineage>
        <taxon>Eukaryota</taxon>
        <taxon>Fungi</taxon>
        <taxon>Dikarya</taxon>
        <taxon>Ascomycota</taxon>
        <taxon>Pezizomycotina</taxon>
        <taxon>Dothideomycetes</taxon>
        <taxon>Pleosporomycetidae</taxon>
        <taxon>Pleosporales</taxon>
        <taxon>Lophiotremataceae</taxon>
        <taxon>Lophiotrema</taxon>
    </lineage>
</organism>
<dbReference type="EMBL" id="ML977313">
    <property type="protein sequence ID" value="KAF2120450.1"/>
    <property type="molecule type" value="Genomic_DNA"/>
</dbReference>
<evidence type="ECO:0000259" key="6">
    <source>
        <dbReference type="Pfam" id="PF23300"/>
    </source>
</evidence>